<dbReference type="EC" id="1.4.1.2" evidence="7"/>
<feature type="domain" description="NAD-specific glutamate dehydrogenase C-terminal" evidence="3">
    <location>
        <begin position="1280"/>
        <end position="1559"/>
    </location>
</feature>
<evidence type="ECO:0000256" key="1">
    <source>
        <dbReference type="ARBA" id="ARBA00023002"/>
    </source>
</evidence>
<evidence type="ECO:0000259" key="2">
    <source>
        <dbReference type="Pfam" id="PF05088"/>
    </source>
</evidence>
<dbReference type="Pfam" id="PF21073">
    <property type="entry name" value="GDH_HM1"/>
    <property type="match status" value="1"/>
</dbReference>
<feature type="domain" description="NAD-glutamate dehydrogenase N-terminal ACT1" evidence="4">
    <location>
        <begin position="48"/>
        <end position="171"/>
    </location>
</feature>
<keyword evidence="1 7" id="KW-0560">Oxidoreductase</keyword>
<dbReference type="PIRSF" id="PIRSF036761">
    <property type="entry name" value="GDH_Mll4104"/>
    <property type="match status" value="1"/>
</dbReference>
<dbReference type="RefSeq" id="WP_397540582.1">
    <property type="nucleotide sequence ID" value="NZ_CP025189.1"/>
</dbReference>
<evidence type="ECO:0000259" key="6">
    <source>
        <dbReference type="Pfam" id="PF21077"/>
    </source>
</evidence>
<dbReference type="GO" id="GO:0004069">
    <property type="term" value="F:L-aspartate:2-oxoglutarate aminotransferase activity"/>
    <property type="evidence" value="ECO:0007669"/>
    <property type="project" value="InterPro"/>
</dbReference>
<dbReference type="SUPFAM" id="SSF53223">
    <property type="entry name" value="Aminoacid dehydrogenase-like, N-terminal domain"/>
    <property type="match status" value="1"/>
</dbReference>
<dbReference type="InterPro" id="IPR028971">
    <property type="entry name" value="NAD-GDH_cat"/>
</dbReference>
<dbReference type="PANTHER" id="PTHR43403">
    <property type="entry name" value="NAD-SPECIFIC GLUTAMATE DEHYDROGENASE"/>
    <property type="match status" value="1"/>
</dbReference>
<dbReference type="SUPFAM" id="SSF51735">
    <property type="entry name" value="NAD(P)-binding Rossmann-fold domains"/>
    <property type="match status" value="1"/>
</dbReference>
<dbReference type="InterPro" id="IPR048381">
    <property type="entry name" value="GDH_C"/>
</dbReference>
<feature type="domain" description="NAD-glutamate dehydrogenase catalytic" evidence="2">
    <location>
        <begin position="745"/>
        <end position="1234"/>
    </location>
</feature>
<dbReference type="PANTHER" id="PTHR43403:SF1">
    <property type="entry name" value="NAD-SPECIFIC GLUTAMATE DEHYDROGENASE"/>
    <property type="match status" value="1"/>
</dbReference>
<accession>A0A4Y1N2X2</accession>
<name>A0A4Y1N2X2_9PROT</name>
<evidence type="ECO:0000259" key="4">
    <source>
        <dbReference type="Pfam" id="PF21075"/>
    </source>
</evidence>
<dbReference type="InterPro" id="IPR007780">
    <property type="entry name" value="NAD_Glu_DH_bac"/>
</dbReference>
<evidence type="ECO:0000313" key="7">
    <source>
        <dbReference type="EMBL" id="AWV24521.1"/>
    </source>
</evidence>
<dbReference type="Pfam" id="PF21077">
    <property type="entry name" value="GDH_ACT3"/>
    <property type="match status" value="1"/>
</dbReference>
<dbReference type="InterPro" id="IPR049059">
    <property type="entry name" value="NAD_Glu_DH_HM1"/>
</dbReference>
<reference evidence="7" key="1">
    <citation type="submission" date="2017-12" db="EMBL/GenBank/DDBJ databases">
        <authorList>
            <person name="Martens C."/>
            <person name="Dahlstrom E."/>
            <person name="Barbian K."/>
            <person name="Sykora L."/>
            <person name="Ricklefs S."/>
            <person name="Bruno D."/>
            <person name="Anzick I."/>
            <person name="Myles I."/>
            <person name="Datta S.K."/>
        </authorList>
    </citation>
    <scope>NUCLEOTIDE SEQUENCE</scope>
    <source>
        <strain evidence="7">AD2</strain>
    </source>
</reference>
<dbReference type="InterPro" id="IPR024727">
    <property type="entry name" value="NAD_Glu_DH_N_ACT1"/>
</dbReference>
<dbReference type="InterPro" id="IPR049064">
    <property type="entry name" value="NAD_Glu_DH_ACT3"/>
</dbReference>
<feature type="domain" description="NAD-glutamate dehydrogenase ACT3" evidence="6">
    <location>
        <begin position="570"/>
        <end position="636"/>
    </location>
</feature>
<sequence length="1584" mass="168699">MPQDVSPAGRGVEQGTGPDRLRAEILAAAGEAARRLAPALPEDLPVLLRHLFEALPTAELAAESPDALAAAAISLWSLAAERKPAEAKLRLQPPGPGRGGALLEIVTDDMPFLVDSAMAALTLSGRTVRRLLHPVMTVRRDAGGRLLGLGPREAAERAAPESMMRIEVSPAPARLLGEDAAPAEDWPGVEATLRRTLADLRQAVSDYPAMRAQLRLAARDVAGAPSGAEVSDFLRWLDEDNFVLLGHRRLRLESPDGAAPQGAAPQGAAREDEGLGLLRDPALPVFDALPTPWPPLPEGGSARAAIPALTVAKAGTRARVHRPVHLDLILTPVMLEGRAVAVHGFLGLFAATAYNRNPRSIPWLSSKVQRILDAAGAMPESHDERALRFILDTWPRDELFQAGEAEILAAARRVLDLQLRPRPALMLRRDPSGRSVAAIAWLPRDTFDTRLRERVGRLLAGAFGGRLASVGVALGDGPLARVHYIIATTPGAVPQVDDTVLEAAMAQAARSFADRLGDALARDRGEDEAARLLARWAEGFPPAYREETPAALAVADLRLAEEAIGQGRLAARIERAPGDDGRRLTLRLVRPGGPLPLADALPLFEALDLRALEEVPHRLSPAGASPAVLHVFTLEAGCEARPERFPALLAALEALLTGRAEADGFNRLVLRAGLDWRECWLLRAMFRWLKQVGFAFSQEAVTGALAAQPEAARLLVDLFNARFDPARPRDEAAEAALARRWDALLEANADPDADRIFTRLRRLLDAVLRTNYFQERDRLVLKIDSAAAGEMPLPRPWREIFVHAAAMEGCHLRAGPVARGGIRWSDRREDFRTEILGLMKAQRLKNVVIVPTGAKGGFVLKGAVPTDREGFMAAGQAAYRQLVRGMLDVTDNYGADGAVVVPDRVVRRDGDDPYIVAAADKGTATFSDIANGISAEYGFWLGDAFASGGSQGYDHKAMGITAKGAWVMIARHFREMGHDIQAEPFTVAGVGDMSGDVFGNGLLVSRKTRLVAAFDHRHIFLDPDPDLEASYDERERLFRLPRSSWADYEARRISEGGGVFPRNAKFLPLSPQAQKLLGIAKDRAEPAEVMKAILTLDVDLLYFGGIGTYVKGSGETQAEAGDRANDALRVNGNQLRARVLGEGANLGITQAGRIEAARAHGDRPGVRLNTDALDNSAGVSTSDHEVNIKILLADATASGALTMQGRDALLAEMTGELAGQVLADNVEQSLAVSLEEAAGADALPAHALLMTRLESAGLLDRAVAGLPDAAAMAARIAAGDALTRPEIAALLPVAKLWLTDAIEASELPDDPALRPLLVEYFPTPLRRRFSAEAQRHRLRRELIATVLGNLVANRIGPAGLARLTAESDPATAARAAWLAGALFRIDAAADAIDRSAAPWPRRRDALLALRTLQETAARGLLTGREMRRPLDEALDGLLPGTAALVAAVPAGEVDPLLPPEPARLVAAAPALLPALGVLRLAAAAGAAPGEAARAWAEAGRRMGLDALRGAAQSAPAGGAFGARARAALLDELDGLQARFARVLLEGRDPAAGAEAALTTAREAASVPDLAAVTVALRVLARLPG</sequence>
<organism evidence="7">
    <name type="scientific">Roseomonas mucosa</name>
    <dbReference type="NCBI Taxonomy" id="207340"/>
    <lineage>
        <taxon>Bacteria</taxon>
        <taxon>Pseudomonadati</taxon>
        <taxon>Pseudomonadota</taxon>
        <taxon>Alphaproteobacteria</taxon>
        <taxon>Acetobacterales</taxon>
        <taxon>Roseomonadaceae</taxon>
        <taxon>Roseomonas</taxon>
    </lineage>
</organism>
<dbReference type="InterPro" id="IPR049058">
    <property type="entry name" value="NAD_Glu_DH_HM2"/>
</dbReference>
<dbReference type="GO" id="GO:0004352">
    <property type="term" value="F:glutamate dehydrogenase (NAD+) activity"/>
    <property type="evidence" value="ECO:0007669"/>
    <property type="project" value="UniProtKB-EC"/>
</dbReference>
<dbReference type="InterPro" id="IPR049062">
    <property type="entry name" value="NAD_Glu_DH_ACT2"/>
</dbReference>
<dbReference type="Gene3D" id="3.40.50.720">
    <property type="entry name" value="NAD(P)-binding Rossmann-like Domain"/>
    <property type="match status" value="1"/>
</dbReference>
<dbReference type="Pfam" id="PF21076">
    <property type="entry name" value="GDH_ACT2"/>
    <property type="match status" value="1"/>
</dbReference>
<dbReference type="GO" id="GO:0006538">
    <property type="term" value="P:L-glutamate catabolic process"/>
    <property type="evidence" value="ECO:0007669"/>
    <property type="project" value="InterPro"/>
</dbReference>
<protein>
    <submittedName>
        <fullName evidence="7">NAD-specific glutamate dehydrogenase</fullName>
        <ecNumber evidence="7">1.4.1.2</ecNumber>
    </submittedName>
</protein>
<dbReference type="Pfam" id="PF21079">
    <property type="entry name" value="GDH_HM2"/>
    <property type="match status" value="1"/>
</dbReference>
<feature type="domain" description="NAD-glutamate dehydrogenase ACT2" evidence="5">
    <location>
        <begin position="425"/>
        <end position="511"/>
    </location>
</feature>
<dbReference type="Pfam" id="PF05088">
    <property type="entry name" value="Bac_GDH_CD"/>
    <property type="match status" value="1"/>
</dbReference>
<dbReference type="EMBL" id="CP025189">
    <property type="protein sequence ID" value="AWV24521.1"/>
    <property type="molecule type" value="Genomic_DNA"/>
</dbReference>
<dbReference type="InterPro" id="IPR049056">
    <property type="entry name" value="NAD_Glu_DH_HM3"/>
</dbReference>
<evidence type="ECO:0000259" key="5">
    <source>
        <dbReference type="Pfam" id="PF21076"/>
    </source>
</evidence>
<dbReference type="Pfam" id="PF21074">
    <property type="entry name" value="GDH_C"/>
    <property type="match status" value="1"/>
</dbReference>
<proteinExistence type="predicted"/>
<dbReference type="Pfam" id="PF21078">
    <property type="entry name" value="GDH_HM3"/>
    <property type="match status" value="1"/>
</dbReference>
<dbReference type="InterPro" id="IPR036291">
    <property type="entry name" value="NAD(P)-bd_dom_sf"/>
</dbReference>
<gene>
    <name evidence="7" type="ORF">RADP37_03679</name>
</gene>
<evidence type="ECO:0000259" key="3">
    <source>
        <dbReference type="Pfam" id="PF21074"/>
    </source>
</evidence>
<dbReference type="InterPro" id="IPR046346">
    <property type="entry name" value="Aminoacid_DH-like_N_sf"/>
</dbReference>
<dbReference type="Pfam" id="PF21075">
    <property type="entry name" value="GDH_ACT1"/>
    <property type="match status" value="1"/>
</dbReference>